<accession>A0AAE0KQT2</accession>
<dbReference type="Proteomes" id="UP001190700">
    <property type="component" value="Unassembled WGS sequence"/>
</dbReference>
<dbReference type="InterPro" id="IPR052654">
    <property type="entry name" value="CS_Sulfotransferase"/>
</dbReference>
<dbReference type="PANTHER" id="PTHR15723">
    <property type="entry name" value="CARBOHYDRATE SULFOTRANSFERASE 15"/>
    <property type="match status" value="1"/>
</dbReference>
<organism evidence="1 2">
    <name type="scientific">Cymbomonas tetramitiformis</name>
    <dbReference type="NCBI Taxonomy" id="36881"/>
    <lineage>
        <taxon>Eukaryota</taxon>
        <taxon>Viridiplantae</taxon>
        <taxon>Chlorophyta</taxon>
        <taxon>Pyramimonadophyceae</taxon>
        <taxon>Pyramimonadales</taxon>
        <taxon>Pyramimonadaceae</taxon>
        <taxon>Cymbomonas</taxon>
    </lineage>
</organism>
<evidence type="ECO:0008006" key="3">
    <source>
        <dbReference type="Google" id="ProtNLM"/>
    </source>
</evidence>
<dbReference type="SUPFAM" id="SSF52540">
    <property type="entry name" value="P-loop containing nucleoside triphosphate hydrolases"/>
    <property type="match status" value="1"/>
</dbReference>
<gene>
    <name evidence="1" type="ORF">CYMTET_33825</name>
</gene>
<feature type="non-terminal residue" evidence="1">
    <location>
        <position position="157"/>
    </location>
</feature>
<keyword evidence="2" id="KW-1185">Reference proteome</keyword>
<protein>
    <recommendedName>
        <fullName evidence="3">Sulfotransferase</fullName>
    </recommendedName>
</protein>
<dbReference type="PANTHER" id="PTHR15723:SF0">
    <property type="entry name" value="CARBOHYDRATE SULFOTRANSFERASE 15"/>
    <property type="match status" value="1"/>
</dbReference>
<dbReference type="Gene3D" id="3.40.50.300">
    <property type="entry name" value="P-loop containing nucleotide triphosphate hydrolases"/>
    <property type="match status" value="1"/>
</dbReference>
<dbReference type="EMBL" id="LGRX02021067">
    <property type="protein sequence ID" value="KAK3257075.1"/>
    <property type="molecule type" value="Genomic_DNA"/>
</dbReference>
<dbReference type="GO" id="GO:0019319">
    <property type="term" value="P:hexose biosynthetic process"/>
    <property type="evidence" value="ECO:0007669"/>
    <property type="project" value="TreeGrafter"/>
</dbReference>
<evidence type="ECO:0000313" key="2">
    <source>
        <dbReference type="Proteomes" id="UP001190700"/>
    </source>
</evidence>
<name>A0AAE0KQT2_9CHLO</name>
<dbReference type="AlphaFoldDB" id="A0AAE0KQT2"/>
<evidence type="ECO:0000313" key="1">
    <source>
        <dbReference type="EMBL" id="KAK3257075.1"/>
    </source>
</evidence>
<sequence length="157" mass="17225">MRWCWTGPYPPKGPCTVPPAGTFDNYLDLYDPLASEVQKGNLQAISCDASSNTLTASNVYMRGHRPRTNVTIAELMREAQPYLKLVVMLRDPVDRLYSAYYYGGKDASLWKDYNVNGSSCFKNLSGISVVSKFAVVRPEPLAVTVSARPIGVAGILA</sequence>
<reference evidence="1 2" key="1">
    <citation type="journal article" date="2015" name="Genome Biol. Evol.">
        <title>Comparative Genomics of a Bacterivorous Green Alga Reveals Evolutionary Causalities and Consequences of Phago-Mixotrophic Mode of Nutrition.</title>
        <authorList>
            <person name="Burns J.A."/>
            <person name="Paasch A."/>
            <person name="Narechania A."/>
            <person name="Kim E."/>
        </authorList>
    </citation>
    <scope>NUCLEOTIDE SEQUENCE [LARGE SCALE GENOMIC DNA]</scope>
    <source>
        <strain evidence="1 2">PLY_AMNH</strain>
    </source>
</reference>
<proteinExistence type="predicted"/>
<comment type="caution">
    <text evidence="1">The sequence shown here is derived from an EMBL/GenBank/DDBJ whole genome shotgun (WGS) entry which is preliminary data.</text>
</comment>
<dbReference type="GO" id="GO:0050659">
    <property type="term" value="F:N-acetylgalactosamine 4-sulfate 6-O-sulfotransferase activity"/>
    <property type="evidence" value="ECO:0007669"/>
    <property type="project" value="TreeGrafter"/>
</dbReference>
<dbReference type="InterPro" id="IPR027417">
    <property type="entry name" value="P-loop_NTPase"/>
</dbReference>